<protein>
    <submittedName>
        <fullName evidence="1">Uncharacterized protein</fullName>
    </submittedName>
</protein>
<evidence type="ECO:0000313" key="2">
    <source>
        <dbReference type="Proteomes" id="UP000007266"/>
    </source>
</evidence>
<reference evidence="1 2" key="1">
    <citation type="journal article" date="2008" name="Nature">
        <title>The genome of the model beetle and pest Tribolium castaneum.</title>
        <authorList>
            <consortium name="Tribolium Genome Sequencing Consortium"/>
            <person name="Richards S."/>
            <person name="Gibbs R.A."/>
            <person name="Weinstock G.M."/>
            <person name="Brown S.J."/>
            <person name="Denell R."/>
            <person name="Beeman R.W."/>
            <person name="Gibbs R."/>
            <person name="Beeman R.W."/>
            <person name="Brown S.J."/>
            <person name="Bucher G."/>
            <person name="Friedrich M."/>
            <person name="Grimmelikhuijzen C.J."/>
            <person name="Klingler M."/>
            <person name="Lorenzen M."/>
            <person name="Richards S."/>
            <person name="Roth S."/>
            <person name="Schroder R."/>
            <person name="Tautz D."/>
            <person name="Zdobnov E.M."/>
            <person name="Muzny D."/>
            <person name="Gibbs R.A."/>
            <person name="Weinstock G.M."/>
            <person name="Attaway T."/>
            <person name="Bell S."/>
            <person name="Buhay C.J."/>
            <person name="Chandrabose M.N."/>
            <person name="Chavez D."/>
            <person name="Clerk-Blankenburg K.P."/>
            <person name="Cree A."/>
            <person name="Dao M."/>
            <person name="Davis C."/>
            <person name="Chacko J."/>
            <person name="Dinh H."/>
            <person name="Dugan-Rocha S."/>
            <person name="Fowler G."/>
            <person name="Garner T.T."/>
            <person name="Garnes J."/>
            <person name="Gnirke A."/>
            <person name="Hawes A."/>
            <person name="Hernandez J."/>
            <person name="Hines S."/>
            <person name="Holder M."/>
            <person name="Hume J."/>
            <person name="Jhangiani S.N."/>
            <person name="Joshi V."/>
            <person name="Khan Z.M."/>
            <person name="Jackson L."/>
            <person name="Kovar C."/>
            <person name="Kowis A."/>
            <person name="Lee S."/>
            <person name="Lewis L.R."/>
            <person name="Margolis J."/>
            <person name="Morgan M."/>
            <person name="Nazareth L.V."/>
            <person name="Nguyen N."/>
            <person name="Okwuonu G."/>
            <person name="Parker D."/>
            <person name="Richards S."/>
            <person name="Ruiz S.J."/>
            <person name="Santibanez J."/>
            <person name="Savard J."/>
            <person name="Scherer S.E."/>
            <person name="Schneider B."/>
            <person name="Sodergren E."/>
            <person name="Tautz D."/>
            <person name="Vattahil S."/>
            <person name="Villasana D."/>
            <person name="White C.S."/>
            <person name="Wright R."/>
            <person name="Park Y."/>
            <person name="Beeman R.W."/>
            <person name="Lord J."/>
            <person name="Oppert B."/>
            <person name="Lorenzen M."/>
            <person name="Brown S."/>
            <person name="Wang L."/>
            <person name="Savard J."/>
            <person name="Tautz D."/>
            <person name="Richards S."/>
            <person name="Weinstock G."/>
            <person name="Gibbs R.A."/>
            <person name="Liu Y."/>
            <person name="Worley K."/>
            <person name="Weinstock G."/>
            <person name="Elsik C.G."/>
            <person name="Reese J.T."/>
            <person name="Elhaik E."/>
            <person name="Landan G."/>
            <person name="Graur D."/>
            <person name="Arensburger P."/>
            <person name="Atkinson P."/>
            <person name="Beeman R.W."/>
            <person name="Beidler J."/>
            <person name="Brown S.J."/>
            <person name="Demuth J.P."/>
            <person name="Drury D.W."/>
            <person name="Du Y.Z."/>
            <person name="Fujiwara H."/>
            <person name="Lorenzen M."/>
            <person name="Maselli V."/>
            <person name="Osanai M."/>
            <person name="Park Y."/>
            <person name="Robertson H.M."/>
            <person name="Tu Z."/>
            <person name="Wang J.J."/>
            <person name="Wang S."/>
            <person name="Richards S."/>
            <person name="Song H."/>
            <person name="Zhang L."/>
            <person name="Sodergren E."/>
            <person name="Werner D."/>
            <person name="Stanke M."/>
            <person name="Morgenstern B."/>
            <person name="Solovyev V."/>
            <person name="Kosarev P."/>
            <person name="Brown G."/>
            <person name="Chen H.C."/>
            <person name="Ermolaeva O."/>
            <person name="Hlavina W."/>
            <person name="Kapustin Y."/>
            <person name="Kiryutin B."/>
            <person name="Kitts P."/>
            <person name="Maglott D."/>
            <person name="Pruitt K."/>
            <person name="Sapojnikov V."/>
            <person name="Souvorov A."/>
            <person name="Mackey A.J."/>
            <person name="Waterhouse R.M."/>
            <person name="Wyder S."/>
            <person name="Zdobnov E.M."/>
            <person name="Zdobnov E.M."/>
            <person name="Wyder S."/>
            <person name="Kriventseva E.V."/>
            <person name="Kadowaki T."/>
            <person name="Bork P."/>
            <person name="Aranda M."/>
            <person name="Bao R."/>
            <person name="Beermann A."/>
            <person name="Berns N."/>
            <person name="Bolognesi R."/>
            <person name="Bonneton F."/>
            <person name="Bopp D."/>
            <person name="Brown S.J."/>
            <person name="Bucher G."/>
            <person name="Butts T."/>
            <person name="Chaumot A."/>
            <person name="Denell R.E."/>
            <person name="Ferrier D.E."/>
            <person name="Friedrich M."/>
            <person name="Gordon C.M."/>
            <person name="Jindra M."/>
            <person name="Klingler M."/>
            <person name="Lan Q."/>
            <person name="Lattorff H.M."/>
            <person name="Laudet V."/>
            <person name="von Levetsow C."/>
            <person name="Liu Z."/>
            <person name="Lutz R."/>
            <person name="Lynch J.A."/>
            <person name="da Fonseca R.N."/>
            <person name="Posnien N."/>
            <person name="Reuter R."/>
            <person name="Roth S."/>
            <person name="Savard J."/>
            <person name="Schinko J.B."/>
            <person name="Schmitt C."/>
            <person name="Schoppmeier M."/>
            <person name="Schroder R."/>
            <person name="Shippy T.D."/>
            <person name="Simonnet F."/>
            <person name="Marques-Souza H."/>
            <person name="Tautz D."/>
            <person name="Tomoyasu Y."/>
            <person name="Trauner J."/>
            <person name="Van der Zee M."/>
            <person name="Vervoort M."/>
            <person name="Wittkopp N."/>
            <person name="Wimmer E.A."/>
            <person name="Yang X."/>
            <person name="Jones A.K."/>
            <person name="Sattelle D.B."/>
            <person name="Ebert P.R."/>
            <person name="Nelson D."/>
            <person name="Scott J.G."/>
            <person name="Beeman R.W."/>
            <person name="Muthukrishnan S."/>
            <person name="Kramer K.J."/>
            <person name="Arakane Y."/>
            <person name="Beeman R.W."/>
            <person name="Zhu Q."/>
            <person name="Hogenkamp D."/>
            <person name="Dixit R."/>
            <person name="Oppert B."/>
            <person name="Jiang H."/>
            <person name="Zou Z."/>
            <person name="Marshall J."/>
            <person name="Elpidina E."/>
            <person name="Vinokurov K."/>
            <person name="Oppert C."/>
            <person name="Zou Z."/>
            <person name="Evans J."/>
            <person name="Lu Z."/>
            <person name="Zhao P."/>
            <person name="Sumathipala N."/>
            <person name="Altincicek B."/>
            <person name="Vilcinskas A."/>
            <person name="Williams M."/>
            <person name="Hultmark D."/>
            <person name="Hetru C."/>
            <person name="Jiang H."/>
            <person name="Grimmelikhuijzen C.J."/>
            <person name="Hauser F."/>
            <person name="Cazzamali G."/>
            <person name="Williamson M."/>
            <person name="Park Y."/>
            <person name="Li B."/>
            <person name="Tanaka Y."/>
            <person name="Predel R."/>
            <person name="Neupert S."/>
            <person name="Schachtner J."/>
            <person name="Verleyen P."/>
            <person name="Raible F."/>
            <person name="Bork P."/>
            <person name="Friedrich M."/>
            <person name="Walden K.K."/>
            <person name="Robertson H.M."/>
            <person name="Angeli S."/>
            <person name="Foret S."/>
            <person name="Bucher G."/>
            <person name="Schuetz S."/>
            <person name="Maleszka R."/>
            <person name="Wimmer E.A."/>
            <person name="Beeman R.W."/>
            <person name="Lorenzen M."/>
            <person name="Tomoyasu Y."/>
            <person name="Miller S.C."/>
            <person name="Grossmann D."/>
            <person name="Bucher G."/>
        </authorList>
    </citation>
    <scope>NUCLEOTIDE SEQUENCE [LARGE SCALE GENOMIC DNA]</scope>
    <source>
        <strain evidence="1 2">Georgia GA2</strain>
    </source>
</reference>
<accession>D6WDH0</accession>
<proteinExistence type="predicted"/>
<dbReference type="AlphaFoldDB" id="D6WDH0"/>
<reference evidence="1 2" key="2">
    <citation type="journal article" date="2010" name="Nucleic Acids Res.">
        <title>BeetleBase in 2010: revisions to provide comprehensive genomic information for Tribolium castaneum.</title>
        <authorList>
            <person name="Kim H.S."/>
            <person name="Murphy T."/>
            <person name="Xia J."/>
            <person name="Caragea D."/>
            <person name="Park Y."/>
            <person name="Beeman R.W."/>
            <person name="Lorenzen M.D."/>
            <person name="Butcher S."/>
            <person name="Manak J.R."/>
            <person name="Brown S.J."/>
        </authorList>
    </citation>
    <scope>GENOME REANNOTATION</scope>
    <source>
        <strain evidence="1 2">Georgia GA2</strain>
    </source>
</reference>
<gene>
    <name evidence="1" type="primary">GLEAN_03659</name>
    <name evidence="1" type="ORF">TcasGA2_TC003659</name>
</gene>
<dbReference type="InParanoid" id="D6WDH0"/>
<keyword evidence="2" id="KW-1185">Reference proteome</keyword>
<dbReference type="HOGENOM" id="CLU_674986_0_0_1"/>
<organism evidence="1 2">
    <name type="scientific">Tribolium castaneum</name>
    <name type="common">Red flour beetle</name>
    <dbReference type="NCBI Taxonomy" id="7070"/>
    <lineage>
        <taxon>Eukaryota</taxon>
        <taxon>Metazoa</taxon>
        <taxon>Ecdysozoa</taxon>
        <taxon>Arthropoda</taxon>
        <taxon>Hexapoda</taxon>
        <taxon>Insecta</taxon>
        <taxon>Pterygota</taxon>
        <taxon>Neoptera</taxon>
        <taxon>Endopterygota</taxon>
        <taxon>Coleoptera</taxon>
        <taxon>Polyphaga</taxon>
        <taxon>Cucujiformia</taxon>
        <taxon>Tenebrionidae</taxon>
        <taxon>Tenebrionidae incertae sedis</taxon>
        <taxon>Tribolium</taxon>
    </lineage>
</organism>
<dbReference type="Proteomes" id="UP000007266">
    <property type="component" value="Linkage group 3"/>
</dbReference>
<dbReference type="EMBL" id="KQ971322">
    <property type="protein sequence ID" value="EFA00773.1"/>
    <property type="molecule type" value="Genomic_DNA"/>
</dbReference>
<evidence type="ECO:0000313" key="1">
    <source>
        <dbReference type="EMBL" id="EFA00773.1"/>
    </source>
</evidence>
<name>D6WDH0_TRICA</name>
<sequence length="408" mass="44968">MTGLKQETSLLLDKAIPSTQSNLPHKLQKAGIKAVIERMQKKGACHVVEGTATLLPRFIAIAGCVLIKSHHVKLQISCMCVRLLSLFRMHIALCRTPHIGISSDAFTPTDPANKSPAKSVTLPGEKLNSGQVFRLDECIPKAPLIPLRIIHDIDTSQGEDALLSANGFVMRMLYLSDRSSPGRPFIIGMNYNERTEEIAHYPIHVRLTKTYSSVVATALAGSNPGRVRVVVGFCTWPAISISRVRSALPAKSGQVPGVKSDVILLEHVMTAIIIEMGDGGGQCQRIFDARRGFKWETITEKSNGCKVLRSGRIGSNAAIRRERYGLFSFKCDFGTRAEFATCLNSNPLASPKNGHRDNWEVFNHDYETSMTGGMGVIKFVAEMNQQKIDSVFVRRALISRIRTRLIVT</sequence>